<dbReference type="InterPro" id="IPR018485">
    <property type="entry name" value="FGGY_C"/>
</dbReference>
<keyword evidence="3 4" id="KW-0418">Kinase</keyword>
<comment type="similarity">
    <text evidence="1 4">Belongs to the FGGY kinase family.</text>
</comment>
<protein>
    <submittedName>
        <fullName evidence="7">L-xylulose/3-keto-L-gulonate kinase</fullName>
        <ecNumber evidence="7">2.7.1.-</ecNumber>
    </submittedName>
</protein>
<feature type="domain" description="Carbohydrate kinase FGGY C-terminal" evidence="6">
    <location>
        <begin position="258"/>
        <end position="438"/>
    </location>
</feature>
<dbReference type="Pfam" id="PF00370">
    <property type="entry name" value="FGGY_N"/>
    <property type="match status" value="1"/>
</dbReference>
<dbReference type="EMBL" id="CABFLD010000022">
    <property type="protein sequence ID" value="VTX54564.1"/>
    <property type="molecule type" value="Genomic_DNA"/>
</dbReference>
<dbReference type="SUPFAM" id="SSF53067">
    <property type="entry name" value="Actin-like ATPase domain"/>
    <property type="match status" value="2"/>
</dbReference>
<gene>
    <name evidence="7" type="primary">lyx</name>
    <name evidence="7" type="ORF">CAGEJMGA_00556</name>
</gene>
<dbReference type="PROSITE" id="PS00445">
    <property type="entry name" value="FGGY_KINASES_2"/>
    <property type="match status" value="1"/>
</dbReference>
<evidence type="ECO:0000256" key="2">
    <source>
        <dbReference type="ARBA" id="ARBA00022679"/>
    </source>
</evidence>
<dbReference type="InterPro" id="IPR050406">
    <property type="entry name" value="FGGY_Carb_Kinase"/>
</dbReference>
<dbReference type="GO" id="GO:0016773">
    <property type="term" value="F:phosphotransferase activity, alcohol group as acceptor"/>
    <property type="evidence" value="ECO:0007669"/>
    <property type="project" value="InterPro"/>
</dbReference>
<evidence type="ECO:0000256" key="3">
    <source>
        <dbReference type="ARBA" id="ARBA00022777"/>
    </source>
</evidence>
<feature type="domain" description="Carbohydrate kinase FGGY N-terminal" evidence="5">
    <location>
        <begin position="3"/>
        <end position="249"/>
    </location>
</feature>
<dbReference type="InterPro" id="IPR018484">
    <property type="entry name" value="FGGY_N"/>
</dbReference>
<evidence type="ECO:0000256" key="4">
    <source>
        <dbReference type="RuleBase" id="RU003733"/>
    </source>
</evidence>
<dbReference type="GO" id="GO:0016301">
    <property type="term" value="F:kinase activity"/>
    <property type="evidence" value="ECO:0007669"/>
    <property type="project" value="UniProtKB-KW"/>
</dbReference>
<reference evidence="7" key="1">
    <citation type="submission" date="2019-05" db="EMBL/GenBank/DDBJ databases">
        <authorList>
            <person name="Hibberd M."/>
        </authorList>
    </citation>
    <scope>NUCLEOTIDE SEQUENCE</scope>
    <source>
        <strain evidence="7">Haemophilus_influenzae_BgEED16</strain>
    </source>
</reference>
<dbReference type="PANTHER" id="PTHR43095:SF3">
    <property type="entry name" value="L-XYLULOSE_3-KETO-L-GULONATE KINASE"/>
    <property type="match status" value="1"/>
</dbReference>
<evidence type="ECO:0000313" key="8">
    <source>
        <dbReference type="Proteomes" id="UP000658741"/>
    </source>
</evidence>
<dbReference type="CDD" id="cd07802">
    <property type="entry name" value="ASKHA_NBD_FGGY_EcLyxK-like"/>
    <property type="match status" value="1"/>
</dbReference>
<sequence length="485" mass="54921">MHYYLGIDCGGTFIKAAIFDQNGTLQSIARRNIPIISEKPGYAERDMDELWNLCAQVIQKTIRQSSILPQQIKAIGISAQGKGAFFLDKDNKPLGRAILSSDQRAREIVQCWQKENILQKFYPITRQTLWMGHPASILRWIKENEPSRYEQIHTILMSHDYLRFCLTEKLYCEETNISESNFYNMREGKYDIQLAKLFGITECIDKLPPIIKSNKIAGYVTSKAAEQSGLVEGIPVVGGLFDVVSTALCADLKDDQHLNVVLGTWSVVSGVTHYIDDNQTIPFVYGKYAEKNKFIIHEASPTSAGNLEWFVNQFNLPNYDDINHEIAKLKPASSSVLFAPFLYGSNAKLGMQAGFYGIQSHHTQIHLLQAIYEGVIFSLMSHLERMQVRFPNASTLRVTGGPAKSEVWMQMLADISGMKLEIPNIEETGCLGAALMAMQSESAVEISQILNIDRKIFLPDKNQYSKYQHKYHRYLKFIEALKNLD</sequence>
<evidence type="ECO:0000256" key="1">
    <source>
        <dbReference type="ARBA" id="ARBA00009156"/>
    </source>
</evidence>
<evidence type="ECO:0000313" key="7">
    <source>
        <dbReference type="EMBL" id="VTX54564.1"/>
    </source>
</evidence>
<accession>A0AAX3IRY7</accession>
<dbReference type="InterPro" id="IPR043129">
    <property type="entry name" value="ATPase_NBD"/>
</dbReference>
<dbReference type="PANTHER" id="PTHR43095">
    <property type="entry name" value="SUGAR KINASE"/>
    <property type="match status" value="1"/>
</dbReference>
<keyword evidence="2 4" id="KW-0808">Transferase</keyword>
<dbReference type="Gene3D" id="3.30.420.40">
    <property type="match status" value="2"/>
</dbReference>
<dbReference type="AlphaFoldDB" id="A0AAX3IRY7"/>
<comment type="caution">
    <text evidence="7">The sequence shown here is derived from an EMBL/GenBank/DDBJ whole genome shotgun (WGS) entry which is preliminary data.</text>
</comment>
<organism evidence="7 8">
    <name type="scientific">Haemophilus influenzae</name>
    <dbReference type="NCBI Taxonomy" id="727"/>
    <lineage>
        <taxon>Bacteria</taxon>
        <taxon>Pseudomonadati</taxon>
        <taxon>Pseudomonadota</taxon>
        <taxon>Gammaproteobacteria</taxon>
        <taxon>Pasteurellales</taxon>
        <taxon>Pasteurellaceae</taxon>
        <taxon>Haemophilus</taxon>
    </lineage>
</organism>
<dbReference type="InterPro" id="IPR018483">
    <property type="entry name" value="Carb_kinase_FGGY_CS"/>
</dbReference>
<dbReference type="Proteomes" id="UP000658741">
    <property type="component" value="Unassembled WGS sequence"/>
</dbReference>
<dbReference type="PIRSF" id="PIRSF000538">
    <property type="entry name" value="GlpK"/>
    <property type="match status" value="1"/>
</dbReference>
<dbReference type="Pfam" id="PF02782">
    <property type="entry name" value="FGGY_C"/>
    <property type="match status" value="1"/>
</dbReference>
<dbReference type="EC" id="2.7.1.-" evidence="7"/>
<dbReference type="GO" id="GO:0005975">
    <property type="term" value="P:carbohydrate metabolic process"/>
    <property type="evidence" value="ECO:0007669"/>
    <property type="project" value="InterPro"/>
</dbReference>
<name>A0AAX3IRY7_HAEIF</name>
<evidence type="ECO:0000259" key="6">
    <source>
        <dbReference type="Pfam" id="PF02782"/>
    </source>
</evidence>
<dbReference type="RefSeq" id="WP_111689181.1">
    <property type="nucleotide sequence ID" value="NZ_CABFLD010000022.1"/>
</dbReference>
<proteinExistence type="inferred from homology"/>
<evidence type="ECO:0000259" key="5">
    <source>
        <dbReference type="Pfam" id="PF00370"/>
    </source>
</evidence>
<dbReference type="InterPro" id="IPR000577">
    <property type="entry name" value="Carb_kinase_FGGY"/>
</dbReference>